<name>A0A7W9BLV2_9RHOB</name>
<dbReference type="EMBL" id="JACIJM010000006">
    <property type="protein sequence ID" value="MBB5722825.1"/>
    <property type="molecule type" value="Genomic_DNA"/>
</dbReference>
<evidence type="ECO:0000313" key="2">
    <source>
        <dbReference type="EMBL" id="MBB5722825.1"/>
    </source>
</evidence>
<accession>A0A7W9BLV2</accession>
<dbReference type="Proteomes" id="UP000535415">
    <property type="component" value="Unassembled WGS sequence"/>
</dbReference>
<sequence length="161" mass="17105">MARQSIFPQISRGERSFICAMLGTSVLGAMLACVAVLSLSNRTGGTSMVITYWTLFSGCIGGAAGLWTSCERWFGHAGVGGWLSALCGTLVATGVGSVIGGTLILPFYGTMFAPFQLVLIIVQDPILGFIWLGMLLCSHVLLKQWRIERDSIFATGSSAAY</sequence>
<keyword evidence="1" id="KW-1133">Transmembrane helix</keyword>
<dbReference type="RefSeq" id="WP_183529453.1">
    <property type="nucleotide sequence ID" value="NZ_JACIJM010000006.1"/>
</dbReference>
<feature type="transmembrane region" description="Helical" evidence="1">
    <location>
        <begin position="16"/>
        <end position="38"/>
    </location>
</feature>
<evidence type="ECO:0000256" key="1">
    <source>
        <dbReference type="SAM" id="Phobius"/>
    </source>
</evidence>
<protein>
    <submittedName>
        <fullName evidence="2">Uncharacterized protein</fullName>
    </submittedName>
</protein>
<reference evidence="2 3" key="1">
    <citation type="submission" date="2020-08" db="EMBL/GenBank/DDBJ databases">
        <title>Genomic Encyclopedia of Type Strains, Phase IV (KMG-IV): sequencing the most valuable type-strain genomes for metagenomic binning, comparative biology and taxonomic classification.</title>
        <authorList>
            <person name="Goeker M."/>
        </authorList>
    </citation>
    <scope>NUCLEOTIDE SEQUENCE [LARGE SCALE GENOMIC DNA]</scope>
    <source>
        <strain evidence="2 3">DSM 101064</strain>
    </source>
</reference>
<feature type="transmembrane region" description="Helical" evidence="1">
    <location>
        <begin position="50"/>
        <end position="70"/>
    </location>
</feature>
<keyword evidence="1" id="KW-0812">Transmembrane</keyword>
<feature type="transmembrane region" description="Helical" evidence="1">
    <location>
        <begin position="117"/>
        <end position="142"/>
    </location>
</feature>
<proteinExistence type="predicted"/>
<comment type="caution">
    <text evidence="2">The sequence shown here is derived from an EMBL/GenBank/DDBJ whole genome shotgun (WGS) entry which is preliminary data.</text>
</comment>
<keyword evidence="3" id="KW-1185">Reference proteome</keyword>
<dbReference type="PROSITE" id="PS51257">
    <property type="entry name" value="PROKAR_LIPOPROTEIN"/>
    <property type="match status" value="1"/>
</dbReference>
<evidence type="ECO:0000313" key="3">
    <source>
        <dbReference type="Proteomes" id="UP000535415"/>
    </source>
</evidence>
<gene>
    <name evidence="2" type="ORF">FHS72_002455</name>
</gene>
<feature type="transmembrane region" description="Helical" evidence="1">
    <location>
        <begin position="82"/>
        <end position="105"/>
    </location>
</feature>
<organism evidence="2 3">
    <name type="scientific">Yoonia ponticola</name>
    <dbReference type="NCBI Taxonomy" id="1524255"/>
    <lineage>
        <taxon>Bacteria</taxon>
        <taxon>Pseudomonadati</taxon>
        <taxon>Pseudomonadota</taxon>
        <taxon>Alphaproteobacteria</taxon>
        <taxon>Rhodobacterales</taxon>
        <taxon>Paracoccaceae</taxon>
        <taxon>Yoonia</taxon>
    </lineage>
</organism>
<keyword evidence="1" id="KW-0472">Membrane</keyword>
<dbReference type="AlphaFoldDB" id="A0A7W9BLV2"/>